<dbReference type="RefSeq" id="WP_279992148.1">
    <property type="nucleotide sequence ID" value="NZ_JAOBZK010000067.1"/>
</dbReference>
<proteinExistence type="predicted"/>
<name>A0ABD4Z1P7_9BURK</name>
<dbReference type="InterPro" id="IPR002197">
    <property type="entry name" value="HTH_Fis"/>
</dbReference>
<dbReference type="SUPFAM" id="SSF46689">
    <property type="entry name" value="Homeodomain-like"/>
    <property type="match status" value="1"/>
</dbReference>
<sequence length="304" mass="32639">MRDVLDCGVLMAPDHETTMGAWVAGHQGRVTRVRLHAVSLAPPPDSLARQSLSLRRYDACILPVAPGSLAWARMALQQASNALSTPILLLIHDVKAPAILDLLSLGAADFIGQPVCLESLRVRLVRLARRSALPGAGATGGVHERRASYLSADAPTGGAGHALAGQRFSDVGELERAPLSHHASHALLGRHAPHAHHPSVGHHAASARPRVAVDVIEHALSSMRHQYRRGAPETFRAAKAQVVNGFEREYIRHALSRHGGNVAQAARACAKHRRAFWALMRKHGIEAAPYRQAAQAAARLHECA</sequence>
<dbReference type="Pfam" id="PF02954">
    <property type="entry name" value="HTH_8"/>
    <property type="match status" value="1"/>
</dbReference>
<accession>A0ABD4Z1P7</accession>
<comment type="caution">
    <text evidence="2">The sequence shown here is derived from an EMBL/GenBank/DDBJ whole genome shotgun (WGS) entry which is preliminary data.</text>
</comment>
<dbReference type="Gene3D" id="1.10.10.60">
    <property type="entry name" value="Homeodomain-like"/>
    <property type="match status" value="1"/>
</dbReference>
<evidence type="ECO:0000313" key="3">
    <source>
        <dbReference type="Proteomes" id="UP001158644"/>
    </source>
</evidence>
<dbReference type="Proteomes" id="UP001158644">
    <property type="component" value="Unassembled WGS sequence"/>
</dbReference>
<feature type="domain" description="DNA binding HTH" evidence="1">
    <location>
        <begin position="246"/>
        <end position="267"/>
    </location>
</feature>
<protein>
    <recommendedName>
        <fullName evidence="1">DNA binding HTH domain-containing protein</fullName>
    </recommendedName>
</protein>
<reference evidence="2 3" key="1">
    <citation type="submission" date="2022-09" db="EMBL/GenBank/DDBJ databases">
        <title>Intensive care unit water sources are persistently colonized with multi-drug resistant bacteria and are the site of extensive horizontal gene transfer of antibiotic resistance genes.</title>
        <authorList>
            <person name="Diorio-Toth L."/>
        </authorList>
    </citation>
    <scope>NUCLEOTIDE SEQUENCE [LARGE SCALE GENOMIC DNA]</scope>
    <source>
        <strain evidence="2 3">GD03967</strain>
    </source>
</reference>
<gene>
    <name evidence="2" type="ORF">N5C72_26760</name>
</gene>
<dbReference type="AlphaFoldDB" id="A0ABD4Z1P7"/>
<evidence type="ECO:0000313" key="2">
    <source>
        <dbReference type="EMBL" id="MDH1181692.1"/>
    </source>
</evidence>
<dbReference type="EMBL" id="JAOBZK010000067">
    <property type="protein sequence ID" value="MDH1181692.1"/>
    <property type="molecule type" value="Genomic_DNA"/>
</dbReference>
<evidence type="ECO:0000259" key="1">
    <source>
        <dbReference type="Pfam" id="PF02954"/>
    </source>
</evidence>
<dbReference type="InterPro" id="IPR009057">
    <property type="entry name" value="Homeodomain-like_sf"/>
</dbReference>
<organism evidence="2 3">
    <name type="scientific">Achromobacter mucicolens</name>
    <dbReference type="NCBI Taxonomy" id="1389922"/>
    <lineage>
        <taxon>Bacteria</taxon>
        <taxon>Pseudomonadati</taxon>
        <taxon>Pseudomonadota</taxon>
        <taxon>Betaproteobacteria</taxon>
        <taxon>Burkholderiales</taxon>
        <taxon>Alcaligenaceae</taxon>
        <taxon>Achromobacter</taxon>
    </lineage>
</organism>